<dbReference type="GO" id="GO:0005634">
    <property type="term" value="C:nucleus"/>
    <property type="evidence" value="ECO:0007669"/>
    <property type="project" value="UniProtKB-SubCell"/>
</dbReference>
<dbReference type="GeneID" id="19320260"/>
<feature type="region of interest" description="Disordered" evidence="4">
    <location>
        <begin position="160"/>
        <end position="216"/>
    </location>
</feature>
<feature type="compositionally biased region" description="Polar residues" evidence="4">
    <location>
        <begin position="539"/>
        <end position="548"/>
    </location>
</feature>
<organism evidence="6 7">
    <name type="scientific">Pseudozyma flocculosa PF-1</name>
    <dbReference type="NCBI Taxonomy" id="1277687"/>
    <lineage>
        <taxon>Eukaryota</taxon>
        <taxon>Fungi</taxon>
        <taxon>Dikarya</taxon>
        <taxon>Basidiomycota</taxon>
        <taxon>Ustilaginomycotina</taxon>
        <taxon>Ustilaginomycetes</taxon>
        <taxon>Ustilaginales</taxon>
        <taxon>Ustilaginaceae</taxon>
        <taxon>Pseudozyma</taxon>
    </lineage>
</organism>
<dbReference type="SUPFAM" id="SSF57701">
    <property type="entry name" value="Zn2/Cys6 DNA-binding domain"/>
    <property type="match status" value="1"/>
</dbReference>
<feature type="region of interest" description="Disordered" evidence="4">
    <location>
        <begin position="912"/>
        <end position="950"/>
    </location>
</feature>
<feature type="compositionally biased region" description="Basic and acidic residues" evidence="4">
    <location>
        <begin position="643"/>
        <end position="654"/>
    </location>
</feature>
<feature type="region of interest" description="Disordered" evidence="4">
    <location>
        <begin position="532"/>
        <end position="683"/>
    </location>
</feature>
<evidence type="ECO:0000259" key="5">
    <source>
        <dbReference type="PROSITE" id="PS50048"/>
    </source>
</evidence>
<dbReference type="RefSeq" id="XP_007881911.1">
    <property type="nucleotide sequence ID" value="XM_007883720.1"/>
</dbReference>
<dbReference type="Proteomes" id="UP000053664">
    <property type="component" value="Unassembled WGS sequence"/>
</dbReference>
<keyword evidence="2" id="KW-0479">Metal-binding</keyword>
<dbReference type="Pfam" id="PF00172">
    <property type="entry name" value="Zn_clus"/>
    <property type="match status" value="1"/>
</dbReference>
<sequence>MASDRHEARSSRRSAASDPSSRTIEDRDDRLPYWRLDHRPAVDSHYNMDTSASTTYAAATFGASDRYGEASIDGQRPPYPPPSTSWDAQAHWQQQADPHDTNTHPPGFVEQYRPAPTQTHPQSIQQHFGYQQAPQQARNMHMLPVQHRHEHQQAYAPAHPYHRHGDLADDGQSRPPTATGSFRFSRPPSISSASYGGGAEAVRPQPGGVPWSSAQHPYSRVRPMDALSSGSSTAHFNLAEHPRHPSATEQRGGDAHPYSEVSADHSFDVSISGERRHAASGSPASWKNESYEANGHRRKRIRPDAGSADRPGDPPPPSATPAHTDFAAPTTRGSAPPLASVSDSAARTSGVVGSGVNDAAASAPLRRRLASAAELKDSSDDDGTSRSAVAVGSVEPTTSVQGWSEAGGAGKTKRRKRAILSCTECKQRKIKCDRNVPNCGSCVRRGVAHMCRWGDERDDIASAKAGSITPSNAALMARIAQLESQVRALQATGQRSSSQLAVSAEGLSESGEEPLHGQNRFATRLLNRAGAGLRHSGASHPQSSQSYMVTAAHAHRSRSPIEPDPRAALRDADMVARSEASDSPGSEDEDAAEVLEALARGTRLRKEHSPLPMHKAADGAEVSATRRSPTAQGKSAKPDSGQDDLKSDTSRPDGDGQDGPGLPLDQRPARAQSPRGPVLHPKPGSVAAVQAAGALLDNMHPFPHVELHVPRHSQRFDDLRVLVGLLPSREAVSALIKIYISEAEPLVVSLHVPTLWAQLDAFWKRMDRLQQAATDSERPAADGKEEAPDLQFASLLFALVEGACEYLAPCEVLTYGICTSRDEICARLTLLVRASTALLSLDKFISNPTLCGFQAVVALRHYCFNREFRQEYIVLSTMAIKAAEVIGMHRLGNAVDDHNRWDEERRTQLMLNSDDGSGARVNPSNGTGSSQRSKKRGRSDARRSNDSDSEIEVELMDPLRLDLNAMFLPRGRQKKRWENKATARFYDHNHLQREIARKVWFALVTMDWLCGAFFDRCYHCGDEQFTTQTPQNIDDGALSALSAQDGSDDGNERETSLLDRVQPWYEPTDNSFVLVNVDLCRTVRSIADAQNRGQEAYDVVLQIDRRFRSILDNLPPFFRLDGETEYDPKVIQLHRARPYLALQRAVIYEFVHHRLLMLHRLYMGRGYSNIKYAYSTRTCIEGASVVIALLRCLDQVQSHGGSRGGRYWVYTFHLFHALLALQVDLVNLSSEPMHDEVLLKANDVMSGLKMMLARTDAEGRNPILAKSIDVIKSLRKEEKTRRARYDAQRTDETVVAREPSKESSTRARPGSGSDDNDNDATRRSSRAHTDASRDTGQIAAQLAKGILETWPNLRHPGKDYTASTPGLRRTSSAGTRPQASRQSSAAGKGEVRGQLTRLAAEDALPSGPIAPAAGQVNPREDAKPEEPAATTAAALGPAPPSDNPGPVPLQDDAPEGPVRQQDLLFDPSMTDLDGYLELLTSYQIPSEVSGAPNYFDVNVLDEHHYGTSMELAAFNTFDAQPASLAAPYGQQMGLFSNDGAALGSLMATEAGGAASANSHLASYNTAMLRPQDGFPAADAVGMGGLSGPATVPGVDTAAATSSGGLNMPYAELDAASIPPQPAGGWDGPAASGAGPPPGAPGGGILFNQPRPPPLNVRNLLSGDQ</sequence>
<dbReference type="SMART" id="SM00066">
    <property type="entry name" value="GAL4"/>
    <property type="match status" value="1"/>
</dbReference>
<feature type="region of interest" description="Disordered" evidence="4">
    <location>
        <begin position="1617"/>
        <end position="1664"/>
    </location>
</feature>
<dbReference type="CDD" id="cd12148">
    <property type="entry name" value="fungal_TF_MHR"/>
    <property type="match status" value="1"/>
</dbReference>
<dbReference type="Gene3D" id="4.10.240.10">
    <property type="entry name" value="Zn(2)-C6 fungal-type DNA-binding domain"/>
    <property type="match status" value="1"/>
</dbReference>
<feature type="compositionally biased region" description="Low complexity" evidence="4">
    <location>
        <begin position="181"/>
        <end position="194"/>
    </location>
</feature>
<dbReference type="SMART" id="SM00906">
    <property type="entry name" value="Fungal_trans"/>
    <property type="match status" value="1"/>
</dbReference>
<evidence type="ECO:0000256" key="3">
    <source>
        <dbReference type="ARBA" id="ARBA00023242"/>
    </source>
</evidence>
<evidence type="ECO:0000313" key="7">
    <source>
        <dbReference type="Proteomes" id="UP000053664"/>
    </source>
</evidence>
<evidence type="ECO:0000256" key="2">
    <source>
        <dbReference type="ARBA" id="ARBA00022723"/>
    </source>
</evidence>
<dbReference type="eggNOG" id="ENOG502QRPQ">
    <property type="taxonomic scope" value="Eukaryota"/>
</dbReference>
<evidence type="ECO:0000256" key="4">
    <source>
        <dbReference type="SAM" id="MobiDB-lite"/>
    </source>
</evidence>
<feature type="compositionally biased region" description="Polar residues" evidence="4">
    <location>
        <begin position="1361"/>
        <end position="1385"/>
    </location>
</feature>
<dbReference type="GO" id="GO:0008270">
    <property type="term" value="F:zinc ion binding"/>
    <property type="evidence" value="ECO:0007669"/>
    <property type="project" value="InterPro"/>
</dbReference>
<feature type="region of interest" description="Disordered" evidence="4">
    <location>
        <begin position="372"/>
        <end position="413"/>
    </location>
</feature>
<dbReference type="PANTHER" id="PTHR31001">
    <property type="entry name" value="UNCHARACTERIZED TRANSCRIPTIONAL REGULATORY PROTEIN"/>
    <property type="match status" value="1"/>
</dbReference>
<feature type="region of interest" description="Disordered" evidence="4">
    <location>
        <begin position="1"/>
        <end position="31"/>
    </location>
</feature>
<feature type="region of interest" description="Disordered" evidence="4">
    <location>
        <begin position="492"/>
        <end position="516"/>
    </location>
</feature>
<evidence type="ECO:0000313" key="6">
    <source>
        <dbReference type="EMBL" id="EPQ26246.1"/>
    </source>
</evidence>
<dbReference type="GO" id="GO:0000981">
    <property type="term" value="F:DNA-binding transcription factor activity, RNA polymerase II-specific"/>
    <property type="evidence" value="ECO:0007669"/>
    <property type="project" value="InterPro"/>
</dbReference>
<gene>
    <name evidence="6" type="ORF">PFL1_06181</name>
</gene>
<dbReference type="InterPro" id="IPR036864">
    <property type="entry name" value="Zn2-C6_fun-type_DNA-bd_sf"/>
</dbReference>
<feature type="compositionally biased region" description="Pro residues" evidence="4">
    <location>
        <begin position="1437"/>
        <end position="1447"/>
    </location>
</feature>
<comment type="subcellular location">
    <subcellularLocation>
        <location evidence="1">Nucleus</location>
    </subcellularLocation>
</comment>
<feature type="compositionally biased region" description="Basic and acidic residues" evidence="4">
    <location>
        <begin position="559"/>
        <end position="580"/>
    </location>
</feature>
<name>A0A061H6L0_9BASI</name>
<dbReference type="OrthoDB" id="3362851at2759"/>
<dbReference type="InterPro" id="IPR007219">
    <property type="entry name" value="XnlR_reg_dom"/>
</dbReference>
<evidence type="ECO:0000256" key="1">
    <source>
        <dbReference type="ARBA" id="ARBA00004123"/>
    </source>
</evidence>
<feature type="region of interest" description="Disordered" evidence="4">
    <location>
        <begin position="68"/>
        <end position="108"/>
    </location>
</feature>
<feature type="compositionally biased region" description="Low complexity" evidence="4">
    <location>
        <begin position="13"/>
        <end position="22"/>
    </location>
</feature>
<dbReference type="PROSITE" id="PS00463">
    <property type="entry name" value="ZN2_CY6_FUNGAL_1"/>
    <property type="match status" value="1"/>
</dbReference>
<accession>A0A061H6L0</accession>
<feature type="compositionally biased region" description="Basic and acidic residues" evidence="4">
    <location>
        <begin position="1279"/>
        <end position="1305"/>
    </location>
</feature>
<feature type="compositionally biased region" description="Low complexity" evidence="4">
    <location>
        <begin position="86"/>
        <end position="96"/>
    </location>
</feature>
<feature type="region of interest" description="Disordered" evidence="4">
    <location>
        <begin position="1279"/>
        <end position="1460"/>
    </location>
</feature>
<feature type="compositionally biased region" description="Basic and acidic residues" evidence="4">
    <location>
        <begin position="1"/>
        <end position="10"/>
    </location>
</feature>
<dbReference type="GO" id="GO:0003677">
    <property type="term" value="F:DNA binding"/>
    <property type="evidence" value="ECO:0007669"/>
    <property type="project" value="InterPro"/>
</dbReference>
<keyword evidence="3" id="KW-0539">Nucleus</keyword>
<dbReference type="HOGENOM" id="CLU_242035_0_0_1"/>
<dbReference type="EMBL" id="KE361646">
    <property type="protein sequence ID" value="EPQ26246.1"/>
    <property type="molecule type" value="Genomic_DNA"/>
</dbReference>
<feature type="compositionally biased region" description="Basic and acidic residues" evidence="4">
    <location>
        <begin position="1319"/>
        <end position="1333"/>
    </location>
</feature>
<feature type="compositionally biased region" description="Polar residues" evidence="4">
    <location>
        <begin position="492"/>
        <end position="501"/>
    </location>
</feature>
<dbReference type="GO" id="GO:0006351">
    <property type="term" value="P:DNA-templated transcription"/>
    <property type="evidence" value="ECO:0007669"/>
    <property type="project" value="InterPro"/>
</dbReference>
<protein>
    <recommendedName>
        <fullName evidence="5">Zn(2)-C6 fungal-type domain-containing protein</fullName>
    </recommendedName>
</protein>
<feature type="domain" description="Zn(2)-C6 fungal-type" evidence="5">
    <location>
        <begin position="421"/>
        <end position="453"/>
    </location>
</feature>
<dbReference type="PANTHER" id="PTHR31001:SF76">
    <property type="entry name" value="ZN(2)-C6 FUNGAL-TYPE DOMAIN-CONTAINING PROTEIN"/>
    <property type="match status" value="1"/>
</dbReference>
<feature type="region of interest" description="Disordered" evidence="4">
    <location>
        <begin position="236"/>
        <end position="260"/>
    </location>
</feature>
<dbReference type="CDD" id="cd00067">
    <property type="entry name" value="GAL4"/>
    <property type="match status" value="1"/>
</dbReference>
<feature type="compositionally biased region" description="Low complexity" evidence="4">
    <location>
        <begin position="1427"/>
        <end position="1436"/>
    </location>
</feature>
<reference evidence="6 7" key="1">
    <citation type="journal article" date="2013" name="Plant Cell">
        <title>The transition from a phytopathogenic smut ancestor to an anamorphic biocontrol agent deciphered by comparative whole-genome analysis.</title>
        <authorList>
            <person name="Lefebvre F."/>
            <person name="Joly D.L."/>
            <person name="Labbe C."/>
            <person name="Teichmann B."/>
            <person name="Linning R."/>
            <person name="Belzile F."/>
            <person name="Bakkeren G."/>
            <person name="Belanger R.R."/>
        </authorList>
    </citation>
    <scope>NUCLEOTIDE SEQUENCE [LARGE SCALE GENOMIC DNA]</scope>
    <source>
        <strain evidence="6 7">PF-1</strain>
    </source>
</reference>
<feature type="region of interest" description="Disordered" evidence="4">
    <location>
        <begin position="273"/>
        <end position="342"/>
    </location>
</feature>
<proteinExistence type="predicted"/>
<feature type="compositionally biased region" description="Low complexity" evidence="4">
    <location>
        <begin position="1655"/>
        <end position="1664"/>
    </location>
</feature>
<dbReference type="InterPro" id="IPR050613">
    <property type="entry name" value="Sec_Metabolite_Reg"/>
</dbReference>
<dbReference type="KEGG" id="pfp:PFL1_06181"/>
<dbReference type="InterPro" id="IPR001138">
    <property type="entry name" value="Zn2Cys6_DnaBD"/>
</dbReference>
<dbReference type="PROSITE" id="PS50048">
    <property type="entry name" value="ZN2_CY6_FUNGAL_2"/>
    <property type="match status" value="1"/>
</dbReference>